<dbReference type="AlphaFoldDB" id="A5AZH1"/>
<gene>
    <name evidence="3" type="ORF">VITISV_021625</name>
</gene>
<feature type="domain" description="Retrotransposon gag" evidence="2">
    <location>
        <begin position="130"/>
        <end position="221"/>
    </location>
</feature>
<keyword evidence="1" id="KW-1133">Transmembrane helix</keyword>
<feature type="transmembrane region" description="Helical" evidence="1">
    <location>
        <begin position="363"/>
        <end position="382"/>
    </location>
</feature>
<dbReference type="PANTHER" id="PTHR33223">
    <property type="entry name" value="CCHC-TYPE DOMAIN-CONTAINING PROTEIN"/>
    <property type="match status" value="1"/>
</dbReference>
<accession>A5AZH1</accession>
<evidence type="ECO:0000259" key="2">
    <source>
        <dbReference type="Pfam" id="PF03732"/>
    </source>
</evidence>
<keyword evidence="1" id="KW-0812">Transmembrane</keyword>
<proteinExistence type="predicted"/>
<dbReference type="PANTHER" id="PTHR33223:SF8">
    <property type="entry name" value="OS04G0172440 PROTEIN"/>
    <property type="match status" value="1"/>
</dbReference>
<dbReference type="InterPro" id="IPR005162">
    <property type="entry name" value="Retrotrans_gag_dom"/>
</dbReference>
<organism evidence="3">
    <name type="scientific">Vitis vinifera</name>
    <name type="common">Grape</name>
    <dbReference type="NCBI Taxonomy" id="29760"/>
    <lineage>
        <taxon>Eukaryota</taxon>
        <taxon>Viridiplantae</taxon>
        <taxon>Streptophyta</taxon>
        <taxon>Embryophyta</taxon>
        <taxon>Tracheophyta</taxon>
        <taxon>Spermatophyta</taxon>
        <taxon>Magnoliopsida</taxon>
        <taxon>eudicotyledons</taxon>
        <taxon>Gunneridae</taxon>
        <taxon>Pentapetalae</taxon>
        <taxon>rosids</taxon>
        <taxon>Vitales</taxon>
        <taxon>Vitaceae</taxon>
        <taxon>Viteae</taxon>
        <taxon>Vitis</taxon>
    </lineage>
</organism>
<dbReference type="EMBL" id="AM441323">
    <property type="protein sequence ID" value="CAN60768.1"/>
    <property type="molecule type" value="Genomic_DNA"/>
</dbReference>
<reference evidence="3" key="1">
    <citation type="journal article" date="2007" name="PLoS ONE">
        <title>The first genome sequence of an elite grapevine cultivar (Pinot noir Vitis vinifera L.): coping with a highly heterozygous genome.</title>
        <authorList>
            <person name="Velasco R."/>
            <person name="Zharkikh A."/>
            <person name="Troggio M."/>
            <person name="Cartwright D.A."/>
            <person name="Cestaro A."/>
            <person name="Pruss D."/>
            <person name="Pindo M."/>
            <person name="FitzGerald L.M."/>
            <person name="Vezzulli S."/>
            <person name="Reid J."/>
            <person name="Malacarne G."/>
            <person name="Iliev D."/>
            <person name="Coppola G."/>
            <person name="Wardell B."/>
            <person name="Micheletti D."/>
            <person name="Macalma T."/>
            <person name="Facci M."/>
            <person name="Mitchell J.T."/>
            <person name="Perazzolli M."/>
            <person name="Eldredge G."/>
            <person name="Gatto P."/>
            <person name="Oyzerski R."/>
            <person name="Moretto M."/>
            <person name="Gutin N."/>
            <person name="Stefanini M."/>
            <person name="Chen Y."/>
            <person name="Segala C."/>
            <person name="Davenport C."/>
            <person name="Dematte L."/>
            <person name="Mraz A."/>
            <person name="Battilana J."/>
            <person name="Stormo K."/>
            <person name="Costa F."/>
            <person name="Tao Q."/>
            <person name="Si-Ammour A."/>
            <person name="Harkins T."/>
            <person name="Lackey A."/>
            <person name="Perbost C."/>
            <person name="Taillon B."/>
            <person name="Stella A."/>
            <person name="Solovyev V."/>
            <person name="Fawcett J.A."/>
            <person name="Sterck L."/>
            <person name="Vandepoele K."/>
            <person name="Grando S.M."/>
            <person name="Toppo S."/>
            <person name="Moser C."/>
            <person name="Lanchbury J."/>
            <person name="Bogden R."/>
            <person name="Skolnick M."/>
            <person name="Sgaramella V."/>
            <person name="Bhatnagar S.K."/>
            <person name="Fontana P."/>
            <person name="Gutin A."/>
            <person name="Van de Peer Y."/>
            <person name="Salamini F."/>
            <person name="Viola R."/>
        </authorList>
    </citation>
    <scope>NUCLEOTIDE SEQUENCE</scope>
</reference>
<feature type="transmembrane region" description="Helical" evidence="1">
    <location>
        <begin position="306"/>
        <end position="326"/>
    </location>
</feature>
<evidence type="ECO:0000313" key="3">
    <source>
        <dbReference type="EMBL" id="CAN60768.1"/>
    </source>
</evidence>
<feature type="transmembrane region" description="Helical" evidence="1">
    <location>
        <begin position="265"/>
        <end position="285"/>
    </location>
</feature>
<name>A5AZH1_VITVI</name>
<evidence type="ECO:0000256" key="1">
    <source>
        <dbReference type="SAM" id="Phobius"/>
    </source>
</evidence>
<sequence length="621" mass="70643">MDSQQSRHVVLEDTSSDLVAPPILPVQMPATQTLYDQAAVVPPIVTPVTIVEDPRSCMDKLERRIGQMRDLDEMISWDDPDDVPVATLPVGFRMPDIERYTGVGCPHIHLRLYSTVMRALGLDEAQLLTLFPLSLTSMTQRRYASLETSRRRTWEDLAQEFLRQYSFSGDTSVTRRELEFLRQGSDESVSSFISRWREKAAEMIERLAERDQMSMFLRSLHPRGRELLDHLRAMEMYVLRTFSIDDLVIIPMRDHCRYLGVISHLYSIVILIQFSSTLLCILILSRCDLHFSFSVHRLVSHVMSSLVPIGDIRGLILIWGCLWIELLSDSDLLVFSYHWPLGHSRVPCLRVFMLMSFVHFTRWQATVLIIVLLYVTPYRILLTVVRVLDGFSVVTGPRAEIDGMMVMIFSEYIEIRLLQLRFTMSDEIAPITLTTLYEMMVDLTRRVERIELILSEHPSSSRGAPGVAMPSLPHLTSPTPVTLGASHPRPRPHLGPPVITVPHERLHPRRRCQRHFLDLGAPLSKVFETLQAMGFLAPLAPRALPDPVPPQFRLDLYCMYHQSVGHHTDRCTALRHAIQDIVDSGTFGDPQSDMFPIPTSAHAMHADAPSPAVPDLIDLGD</sequence>
<keyword evidence="1" id="KW-0472">Membrane</keyword>
<protein>
    <recommendedName>
        <fullName evidence="2">Retrotransposon gag domain-containing protein</fullName>
    </recommendedName>
</protein>
<dbReference type="Pfam" id="PF03732">
    <property type="entry name" value="Retrotrans_gag"/>
    <property type="match status" value="1"/>
</dbReference>